<dbReference type="PANTHER" id="PTHR11647:SF1">
    <property type="entry name" value="COLLAPSIN RESPONSE MEDIATOR PROTEIN"/>
    <property type="match status" value="1"/>
</dbReference>
<evidence type="ECO:0000259" key="2">
    <source>
        <dbReference type="Pfam" id="PF07969"/>
    </source>
</evidence>
<feature type="region of interest" description="Disordered" evidence="1">
    <location>
        <begin position="542"/>
        <end position="563"/>
    </location>
</feature>
<feature type="domain" description="Amidohydrolase 3" evidence="2">
    <location>
        <begin position="179"/>
        <end position="538"/>
    </location>
</feature>
<sequence>MALCLQACTEQEAAAPVPEPAPRYDGVILNGTVYDGSGAPGVQADVAIDDGRIVALGDFDSDNTKDGGFTIDASGKAVAPGFINMLSWALDSLIHDGRSQGDIRQGVTLEVFGEGESWGPWNDTMKAEEKARQSDITYDIEWTSLGEFLEYLEQRGVSTNVASFVGATTVRVHEVGYEDRAPTAEELERMQALVRQGMEEGALGVGSSLIYAPAYYASTEELIALTSVAAEYGGMYISHMRSEGNRLLEAIDELITIARESGAPAEIYHFKQSGESNWSKFDEAVAKIEQARAEGLRISADMYTYTAGSTGLDAAMPPWVQEGGYADWRERLQNPEVRAKLQEEMLDREADWSNLMLAAGPEGTLLVGFRNPELRKYTGRTLSEVAEERGTNPQQTAMDLVIEDGSRVQVVYFLMSEENVKRGIALPWMSFGSDAYSMAPEGVFLNSSTHPRAYGNFARLLGRYVRDEQVIPLAEAIRKMTSLPAAHLGLRERGSLVPGYHADVVVFDPDTINDVATYDDPHRYAVGVSDVIVNGVQVLQDGEHTGATPGQVVRGPGWTGWQD</sequence>
<evidence type="ECO:0000313" key="3">
    <source>
        <dbReference type="EMBL" id="TXS93055.1"/>
    </source>
</evidence>
<dbReference type="CDD" id="cd01297">
    <property type="entry name" value="D-aminoacylase"/>
    <property type="match status" value="1"/>
</dbReference>
<dbReference type="InterPro" id="IPR032466">
    <property type="entry name" value="Metal_Hydrolase"/>
</dbReference>
<protein>
    <submittedName>
        <fullName evidence="3">D-aminoacylase</fullName>
    </submittedName>
</protein>
<keyword evidence="4" id="KW-1185">Reference proteome</keyword>
<gene>
    <name evidence="3" type="ORF">FV139_12060</name>
</gene>
<comment type="caution">
    <text evidence="3">The sequence shown here is derived from an EMBL/GenBank/DDBJ whole genome shotgun (WGS) entry which is preliminary data.</text>
</comment>
<accession>A0A5C8ZX10</accession>
<dbReference type="EMBL" id="VRZA01000004">
    <property type="protein sequence ID" value="TXS93055.1"/>
    <property type="molecule type" value="Genomic_DNA"/>
</dbReference>
<proteinExistence type="predicted"/>
<dbReference type="InterPro" id="IPR011059">
    <property type="entry name" value="Metal-dep_hydrolase_composite"/>
</dbReference>
<evidence type="ECO:0000256" key="1">
    <source>
        <dbReference type="SAM" id="MobiDB-lite"/>
    </source>
</evidence>
<dbReference type="SUPFAM" id="SSF51556">
    <property type="entry name" value="Metallo-dependent hydrolases"/>
    <property type="match status" value="1"/>
</dbReference>
<dbReference type="GO" id="GO:0016812">
    <property type="term" value="F:hydrolase activity, acting on carbon-nitrogen (but not peptide) bonds, in cyclic amides"/>
    <property type="evidence" value="ECO:0007669"/>
    <property type="project" value="TreeGrafter"/>
</dbReference>
<name>A0A5C8ZX10_9GAMM</name>
<dbReference type="InterPro" id="IPR050378">
    <property type="entry name" value="Metallo-dep_Hydrolases_sf"/>
</dbReference>
<dbReference type="Gene3D" id="3.20.20.140">
    <property type="entry name" value="Metal-dependent hydrolases"/>
    <property type="match status" value="3"/>
</dbReference>
<dbReference type="SUPFAM" id="SSF51338">
    <property type="entry name" value="Composite domain of metallo-dependent hydrolases"/>
    <property type="match status" value="1"/>
</dbReference>
<dbReference type="Pfam" id="PF07969">
    <property type="entry name" value="Amidohydro_3"/>
    <property type="match status" value="1"/>
</dbReference>
<organism evidence="3 4">
    <name type="scientific">Parahaliea maris</name>
    <dbReference type="NCBI Taxonomy" id="2716870"/>
    <lineage>
        <taxon>Bacteria</taxon>
        <taxon>Pseudomonadati</taxon>
        <taxon>Pseudomonadota</taxon>
        <taxon>Gammaproteobacteria</taxon>
        <taxon>Cellvibrionales</taxon>
        <taxon>Halieaceae</taxon>
        <taxon>Parahaliea</taxon>
    </lineage>
</organism>
<dbReference type="AlphaFoldDB" id="A0A5C8ZX10"/>
<dbReference type="PANTHER" id="PTHR11647">
    <property type="entry name" value="HYDRANTOINASE/DIHYDROPYRIMIDINASE FAMILY MEMBER"/>
    <property type="match status" value="1"/>
</dbReference>
<dbReference type="InterPro" id="IPR013108">
    <property type="entry name" value="Amidohydro_3"/>
</dbReference>
<dbReference type="GO" id="GO:0005829">
    <property type="term" value="C:cytosol"/>
    <property type="evidence" value="ECO:0007669"/>
    <property type="project" value="TreeGrafter"/>
</dbReference>
<dbReference type="Proteomes" id="UP000321039">
    <property type="component" value="Unassembled WGS sequence"/>
</dbReference>
<reference evidence="3 4" key="1">
    <citation type="submission" date="2019-08" db="EMBL/GenBank/DDBJ databases">
        <title>Parahaliea maris sp. nov., isolated from the surface seawater.</title>
        <authorList>
            <person name="Liu Y."/>
        </authorList>
    </citation>
    <scope>NUCLEOTIDE SEQUENCE [LARGE SCALE GENOMIC DNA]</scope>
    <source>
        <strain evidence="3 4">HSLHS9</strain>
    </source>
</reference>
<evidence type="ECO:0000313" key="4">
    <source>
        <dbReference type="Proteomes" id="UP000321039"/>
    </source>
</evidence>